<evidence type="ECO:0000256" key="1">
    <source>
        <dbReference type="ARBA" id="ARBA00007905"/>
    </source>
</evidence>
<keyword evidence="2" id="KW-0521">NADP</keyword>
<dbReference type="InterPro" id="IPR036812">
    <property type="entry name" value="NAD(P)_OxRdtase_dom_sf"/>
</dbReference>
<sequence length="214" mass="24280">MSFTSGSPVSLDYCVFFLTALDEPLLSATVLLSYHPNTYGDLLHLLGISNFTKEETEEILHFAEIKPAVNQIEAHPYLQQPDLLEWSQKHGIVVAVYSPPPRKQHLRPSKVHRQLGGHSHRSRRQSLAQVLVQSAVQRGTVVLPKSVTPSRIAENFADFEVPASAMDRINAFDRKHRYNMPIRLGVNIFGGHAAEKLRRGRQDWTEKQRELKGR</sequence>
<keyword evidence="6" id="KW-1185">Reference proteome</keyword>
<dbReference type="PRINTS" id="PR00069">
    <property type="entry name" value="ALDKETRDTASE"/>
</dbReference>
<dbReference type="PANTHER" id="PTHR43827:SF3">
    <property type="entry name" value="NADP-DEPENDENT OXIDOREDUCTASE DOMAIN-CONTAINING PROTEIN"/>
    <property type="match status" value="1"/>
</dbReference>
<dbReference type="InterPro" id="IPR020471">
    <property type="entry name" value="AKR"/>
</dbReference>
<dbReference type="SUPFAM" id="SSF51430">
    <property type="entry name" value="NAD(P)-linked oxidoreductase"/>
    <property type="match status" value="1"/>
</dbReference>
<evidence type="ECO:0000256" key="2">
    <source>
        <dbReference type="ARBA" id="ARBA00022857"/>
    </source>
</evidence>
<keyword evidence="3" id="KW-0560">Oxidoreductase</keyword>
<protein>
    <submittedName>
        <fullName evidence="5">Aldehyde reductase</fullName>
    </submittedName>
</protein>
<reference evidence="5" key="1">
    <citation type="submission" date="2022-11" db="EMBL/GenBank/DDBJ databases">
        <authorList>
            <person name="Petersen C."/>
        </authorList>
    </citation>
    <scope>NUCLEOTIDE SEQUENCE</scope>
    <source>
        <strain evidence="5">IBT 21917</strain>
    </source>
</reference>
<evidence type="ECO:0000313" key="5">
    <source>
        <dbReference type="EMBL" id="KAJ5161774.1"/>
    </source>
</evidence>
<dbReference type="PANTHER" id="PTHR43827">
    <property type="entry name" value="2,5-DIKETO-D-GLUCONIC ACID REDUCTASE"/>
    <property type="match status" value="1"/>
</dbReference>
<comment type="caution">
    <text evidence="5">The sequence shown here is derived from an EMBL/GenBank/DDBJ whole genome shotgun (WGS) entry which is preliminary data.</text>
</comment>
<comment type="similarity">
    <text evidence="1">Belongs to the aldo/keto reductase family.</text>
</comment>
<dbReference type="OrthoDB" id="416253at2759"/>
<gene>
    <name evidence="5" type="ORF">N7492_007166</name>
</gene>
<proteinExistence type="inferred from homology"/>
<evidence type="ECO:0000259" key="4">
    <source>
        <dbReference type="Pfam" id="PF00248"/>
    </source>
</evidence>
<dbReference type="AlphaFoldDB" id="A0A9W9HZ92"/>
<evidence type="ECO:0000256" key="3">
    <source>
        <dbReference type="ARBA" id="ARBA00023002"/>
    </source>
</evidence>
<dbReference type="GO" id="GO:0016616">
    <property type="term" value="F:oxidoreductase activity, acting on the CH-OH group of donors, NAD or NADP as acceptor"/>
    <property type="evidence" value="ECO:0007669"/>
    <property type="project" value="UniProtKB-ARBA"/>
</dbReference>
<organism evidence="5 6">
    <name type="scientific">Penicillium capsulatum</name>
    <dbReference type="NCBI Taxonomy" id="69766"/>
    <lineage>
        <taxon>Eukaryota</taxon>
        <taxon>Fungi</taxon>
        <taxon>Dikarya</taxon>
        <taxon>Ascomycota</taxon>
        <taxon>Pezizomycotina</taxon>
        <taxon>Eurotiomycetes</taxon>
        <taxon>Eurotiomycetidae</taxon>
        <taxon>Eurotiales</taxon>
        <taxon>Aspergillaceae</taxon>
        <taxon>Penicillium</taxon>
    </lineage>
</organism>
<feature type="domain" description="NADP-dependent oxidoreductase" evidence="4">
    <location>
        <begin position="46"/>
        <end position="99"/>
    </location>
</feature>
<dbReference type="Gene3D" id="3.20.20.100">
    <property type="entry name" value="NADP-dependent oxidoreductase domain"/>
    <property type="match status" value="1"/>
</dbReference>
<accession>A0A9W9HZ92</accession>
<reference evidence="5" key="2">
    <citation type="journal article" date="2023" name="IMA Fungus">
        <title>Comparative genomic study of the Penicillium genus elucidates a diverse pangenome and 15 lateral gene transfer events.</title>
        <authorList>
            <person name="Petersen C."/>
            <person name="Sorensen T."/>
            <person name="Nielsen M.R."/>
            <person name="Sondergaard T.E."/>
            <person name="Sorensen J.L."/>
            <person name="Fitzpatrick D.A."/>
            <person name="Frisvad J.C."/>
            <person name="Nielsen K.L."/>
        </authorList>
    </citation>
    <scope>NUCLEOTIDE SEQUENCE</scope>
    <source>
        <strain evidence="5">IBT 21917</strain>
    </source>
</reference>
<dbReference type="Proteomes" id="UP001146351">
    <property type="component" value="Unassembled WGS sequence"/>
</dbReference>
<dbReference type="EMBL" id="JAPQKO010000005">
    <property type="protein sequence ID" value="KAJ5161774.1"/>
    <property type="molecule type" value="Genomic_DNA"/>
</dbReference>
<name>A0A9W9HZ92_9EURO</name>
<evidence type="ECO:0000313" key="6">
    <source>
        <dbReference type="Proteomes" id="UP001146351"/>
    </source>
</evidence>
<dbReference type="InterPro" id="IPR023210">
    <property type="entry name" value="NADP_OxRdtase_dom"/>
</dbReference>
<dbReference type="Pfam" id="PF00248">
    <property type="entry name" value="Aldo_ket_red"/>
    <property type="match status" value="1"/>
</dbReference>